<feature type="compositionally biased region" description="Low complexity" evidence="1">
    <location>
        <begin position="48"/>
        <end position="57"/>
    </location>
</feature>
<reference evidence="2" key="1">
    <citation type="submission" date="2023-06" db="EMBL/GenBank/DDBJ databases">
        <authorList>
            <person name="Jiang Y."/>
            <person name="Liu Q."/>
        </authorList>
    </citation>
    <scope>NUCLEOTIDE SEQUENCE</scope>
    <source>
        <strain evidence="2">CGMCC 1.12089</strain>
    </source>
</reference>
<dbReference type="Proteomes" id="UP001174908">
    <property type="component" value="Unassembled WGS sequence"/>
</dbReference>
<accession>A0ABT7NC99</accession>
<evidence type="ECO:0008006" key="4">
    <source>
        <dbReference type="Google" id="ProtNLM"/>
    </source>
</evidence>
<comment type="caution">
    <text evidence="2">The sequence shown here is derived from an EMBL/GenBank/DDBJ whole genome shotgun (WGS) entry which is preliminary data.</text>
</comment>
<evidence type="ECO:0000313" key="3">
    <source>
        <dbReference type="Proteomes" id="UP001174908"/>
    </source>
</evidence>
<feature type="region of interest" description="Disordered" evidence="1">
    <location>
        <begin position="27"/>
        <end position="57"/>
    </location>
</feature>
<evidence type="ECO:0000313" key="2">
    <source>
        <dbReference type="EMBL" id="MDM0045558.1"/>
    </source>
</evidence>
<feature type="compositionally biased region" description="Pro residues" evidence="1">
    <location>
        <begin position="33"/>
        <end position="47"/>
    </location>
</feature>
<gene>
    <name evidence="2" type="ORF">QTH91_13780</name>
</gene>
<dbReference type="RefSeq" id="WP_286660686.1">
    <property type="nucleotide sequence ID" value="NZ_JASZYV010000003.1"/>
</dbReference>
<dbReference type="EMBL" id="JASZYV010000003">
    <property type="protein sequence ID" value="MDM0045558.1"/>
    <property type="molecule type" value="Genomic_DNA"/>
</dbReference>
<sequence>MSAPNNPGRTPPRFVPTLTTVVELPEVAEVRPPVAPPPAPAETPAQPPQVATPQAGAPLLDDFDFSVAPAVAPGTPAPGSMVAVPVTEEEALRLEEHLLHRVLQRVDLSLEARLTDTVSAAVQTQLDAMLPRLRSQIEDVLRAVVIEALAQELSETPGSAGPSGPAGLG</sequence>
<proteinExistence type="predicted"/>
<name>A0ABT7NC99_9BURK</name>
<evidence type="ECO:0000256" key="1">
    <source>
        <dbReference type="SAM" id="MobiDB-lite"/>
    </source>
</evidence>
<keyword evidence="3" id="KW-1185">Reference proteome</keyword>
<organism evidence="2 3">
    <name type="scientific">Variovorax dokdonensis</name>
    <dbReference type="NCBI Taxonomy" id="344883"/>
    <lineage>
        <taxon>Bacteria</taxon>
        <taxon>Pseudomonadati</taxon>
        <taxon>Pseudomonadota</taxon>
        <taxon>Betaproteobacteria</taxon>
        <taxon>Burkholderiales</taxon>
        <taxon>Comamonadaceae</taxon>
        <taxon>Variovorax</taxon>
    </lineage>
</organism>
<protein>
    <recommendedName>
        <fullName evidence="4">DUF2486 domain-containing protein</fullName>
    </recommendedName>
</protein>